<sequence length="452" mass="49949">MNKLGSFWLAIILAISGISTLFSSTSVKAESSDYIYTKEQLDALNHLNEIRSKIGVHPVKLNPFLTKAAENHAKYLNINPENNWSLLAHNEESNKKGYTGDDPSMRIKAVGGYSTGVLGEGIAFRSSLIEGIDNLIYGPYHRDSLISADLEEVGFAFVNGVIVGNYYLGDGDSVAHNDVVYPYNGQTNVDIGFYGDELPNPLNQFGVSKTGYAITYQTGKLLSLDTVYNVKITNSKGEDVPVFVQNGFAEVYIFPKDELAYNEKYTVTVTYNGYDTTDGWGNWKPTSGSKTWSFTTKPDPRFAKPDYLPDPTPIILPSGYYDSSGKYVPRKPFTKDNVGIGINGDLITVNPPAFIRDGNTFIPLRGVFDAIEAKVTWFKETHSIEIEKWYTTIRLTIGDRTAYVNGKPITLSVAPFISSEGSTYVPLRFISETIGAKVGWDAQNFVALIITK</sequence>
<dbReference type="EMBL" id="RHHN01000058">
    <property type="protein sequence ID" value="RNB52034.1"/>
    <property type="molecule type" value="Genomic_DNA"/>
</dbReference>
<dbReference type="GeneID" id="82812914"/>
<evidence type="ECO:0000256" key="1">
    <source>
        <dbReference type="ARBA" id="ARBA00022729"/>
    </source>
</evidence>
<feature type="domain" description="SCP" evidence="2">
    <location>
        <begin position="44"/>
        <end position="159"/>
    </location>
</feature>
<protein>
    <submittedName>
        <fullName evidence="6">Uncharacterized protein</fullName>
    </submittedName>
</protein>
<comment type="caution">
    <text evidence="6">The sequence shown here is derived from an EMBL/GenBank/DDBJ whole genome shotgun (WGS) entry which is preliminary data.</text>
</comment>
<gene>
    <name evidence="5" type="ORF">BAG01nite_41890</name>
    <name evidence="6" type="ORF">EB820_19350</name>
</gene>
<dbReference type="Pfam" id="PF07833">
    <property type="entry name" value="Cu_amine_oxidN1"/>
    <property type="match status" value="1"/>
</dbReference>
<dbReference type="Proteomes" id="UP000276178">
    <property type="component" value="Unassembled WGS sequence"/>
</dbReference>
<evidence type="ECO:0000313" key="5">
    <source>
        <dbReference type="EMBL" id="GED28087.1"/>
    </source>
</evidence>
<dbReference type="InterPro" id="IPR035940">
    <property type="entry name" value="CAP_sf"/>
</dbReference>
<evidence type="ECO:0000259" key="3">
    <source>
        <dbReference type="Pfam" id="PF07833"/>
    </source>
</evidence>
<dbReference type="OrthoDB" id="9778320at2"/>
<dbReference type="InterPro" id="IPR032812">
    <property type="entry name" value="SbsA_Ig"/>
</dbReference>
<dbReference type="Gene3D" id="3.40.33.10">
    <property type="entry name" value="CAP"/>
    <property type="match status" value="1"/>
</dbReference>
<name>A0A3M8ALD1_9BACL</name>
<dbReference type="InterPro" id="IPR012854">
    <property type="entry name" value="Cu_amine_oxidase-like_N"/>
</dbReference>
<evidence type="ECO:0000313" key="6">
    <source>
        <dbReference type="EMBL" id="RNB52034.1"/>
    </source>
</evidence>
<dbReference type="RefSeq" id="WP_122953236.1">
    <property type="nucleotide sequence ID" value="NZ_BJOD01000058.1"/>
</dbReference>
<dbReference type="Proteomes" id="UP000317180">
    <property type="component" value="Unassembled WGS sequence"/>
</dbReference>
<dbReference type="AlphaFoldDB" id="A0A3M8ALD1"/>
<reference evidence="6 7" key="1">
    <citation type="submission" date="2018-10" db="EMBL/GenBank/DDBJ databases">
        <title>Phylogenomics of Brevibacillus.</title>
        <authorList>
            <person name="Dunlap C."/>
        </authorList>
    </citation>
    <scope>NUCLEOTIDE SEQUENCE [LARGE SCALE GENOMIC DNA]</scope>
    <source>
        <strain evidence="6 7">NRRL NRS 1219</strain>
    </source>
</reference>
<evidence type="ECO:0000313" key="8">
    <source>
        <dbReference type="Proteomes" id="UP000317180"/>
    </source>
</evidence>
<proteinExistence type="predicted"/>
<dbReference type="SUPFAM" id="SSF55383">
    <property type="entry name" value="Copper amine oxidase, domain N"/>
    <property type="match status" value="1"/>
</dbReference>
<dbReference type="CDD" id="cd05379">
    <property type="entry name" value="CAP_bacterial"/>
    <property type="match status" value="1"/>
</dbReference>
<dbReference type="SUPFAM" id="SSF55797">
    <property type="entry name" value="PR-1-like"/>
    <property type="match status" value="1"/>
</dbReference>
<dbReference type="Pfam" id="PF00188">
    <property type="entry name" value="CAP"/>
    <property type="match status" value="1"/>
</dbReference>
<dbReference type="InterPro" id="IPR014044">
    <property type="entry name" value="CAP_dom"/>
</dbReference>
<feature type="domain" description="Copper amine oxidase-like N-terminal" evidence="3">
    <location>
        <begin position="342"/>
        <end position="444"/>
    </location>
</feature>
<feature type="domain" description="SbsA Ig-like" evidence="4">
    <location>
        <begin position="226"/>
        <end position="296"/>
    </location>
</feature>
<dbReference type="Gene3D" id="3.30.457.10">
    <property type="entry name" value="Copper amine oxidase-like, N-terminal domain"/>
    <property type="match status" value="1"/>
</dbReference>
<keyword evidence="8" id="KW-1185">Reference proteome</keyword>
<evidence type="ECO:0000259" key="2">
    <source>
        <dbReference type="Pfam" id="PF00188"/>
    </source>
</evidence>
<reference evidence="5 8" key="2">
    <citation type="submission" date="2019-06" db="EMBL/GenBank/DDBJ databases">
        <title>Whole genome shotgun sequence of Brevibacillus agri NBRC 15538.</title>
        <authorList>
            <person name="Hosoyama A."/>
            <person name="Uohara A."/>
            <person name="Ohji S."/>
            <person name="Ichikawa N."/>
        </authorList>
    </citation>
    <scope>NUCLEOTIDE SEQUENCE [LARGE SCALE GENOMIC DNA]</scope>
    <source>
        <strain evidence="5 8">NBRC 15538</strain>
    </source>
</reference>
<accession>A0A3M8ALD1</accession>
<evidence type="ECO:0000259" key="4">
    <source>
        <dbReference type="Pfam" id="PF13205"/>
    </source>
</evidence>
<dbReference type="InterPro" id="IPR036582">
    <property type="entry name" value="Mao_N_sf"/>
</dbReference>
<organism evidence="6 7">
    <name type="scientific">Brevibacillus agri</name>
    <dbReference type="NCBI Taxonomy" id="51101"/>
    <lineage>
        <taxon>Bacteria</taxon>
        <taxon>Bacillati</taxon>
        <taxon>Bacillota</taxon>
        <taxon>Bacilli</taxon>
        <taxon>Bacillales</taxon>
        <taxon>Paenibacillaceae</taxon>
        <taxon>Brevibacillus</taxon>
    </lineage>
</organism>
<evidence type="ECO:0000313" key="7">
    <source>
        <dbReference type="Proteomes" id="UP000276178"/>
    </source>
</evidence>
<dbReference type="Pfam" id="PF13205">
    <property type="entry name" value="Big_5"/>
    <property type="match status" value="1"/>
</dbReference>
<dbReference type="EMBL" id="BJOD01000058">
    <property type="protein sequence ID" value="GED28087.1"/>
    <property type="molecule type" value="Genomic_DNA"/>
</dbReference>
<keyword evidence="1" id="KW-0732">Signal</keyword>